<name>A0A7X1FNV1_9SPHN</name>
<keyword evidence="11" id="KW-1185">Reference proteome</keyword>
<dbReference type="InterPro" id="IPR013780">
    <property type="entry name" value="Glyco_hydro_b"/>
</dbReference>
<dbReference type="Pfam" id="PF16757">
    <property type="entry name" value="Fucosidase_C"/>
    <property type="match status" value="1"/>
</dbReference>
<dbReference type="GO" id="GO:0006004">
    <property type="term" value="P:fucose metabolic process"/>
    <property type="evidence" value="ECO:0007669"/>
    <property type="project" value="InterPro"/>
</dbReference>
<keyword evidence="4 7" id="KW-0732">Signal</keyword>
<feature type="chain" id="PRO_5031262782" description="alpha-L-fucosidase" evidence="7">
    <location>
        <begin position="33"/>
        <end position="539"/>
    </location>
</feature>
<dbReference type="InterPro" id="IPR016286">
    <property type="entry name" value="FUC_metazoa-typ"/>
</dbReference>
<evidence type="ECO:0000256" key="5">
    <source>
        <dbReference type="ARBA" id="ARBA00022801"/>
    </source>
</evidence>
<dbReference type="InterPro" id="IPR017853">
    <property type="entry name" value="GH"/>
</dbReference>
<reference evidence="10 11" key="1">
    <citation type="submission" date="2020-08" db="EMBL/GenBank/DDBJ databases">
        <title>The genome sequence of type strain Novosphingobium flavum NBRC 111647.</title>
        <authorList>
            <person name="Liu Y."/>
        </authorList>
    </citation>
    <scope>NUCLEOTIDE SEQUENCE [LARGE SCALE GENOMIC DNA]</scope>
    <source>
        <strain evidence="10 11">NBRC 111647</strain>
    </source>
</reference>
<evidence type="ECO:0000313" key="10">
    <source>
        <dbReference type="EMBL" id="MBC2664218.1"/>
    </source>
</evidence>
<evidence type="ECO:0000313" key="11">
    <source>
        <dbReference type="Proteomes" id="UP000566813"/>
    </source>
</evidence>
<dbReference type="Gene3D" id="3.20.20.80">
    <property type="entry name" value="Glycosidases"/>
    <property type="match status" value="1"/>
</dbReference>
<comment type="function">
    <text evidence="1">Alpha-L-fucosidase is responsible for hydrolyzing the alpha-1,6-linked fucose joined to the reducing-end N-acetylglucosamine of the carbohydrate moieties of glycoproteins.</text>
</comment>
<comment type="caution">
    <text evidence="10">The sequence shown here is derived from an EMBL/GenBank/DDBJ whole genome shotgun (WGS) entry which is preliminary data.</text>
</comment>
<keyword evidence="6" id="KW-0326">Glycosidase</keyword>
<dbReference type="InterPro" id="IPR031919">
    <property type="entry name" value="Fucosidase_C"/>
</dbReference>
<dbReference type="PANTHER" id="PTHR10030">
    <property type="entry name" value="ALPHA-L-FUCOSIDASE"/>
    <property type="match status" value="1"/>
</dbReference>
<proteinExistence type="inferred from homology"/>
<dbReference type="GO" id="GO:0004560">
    <property type="term" value="F:alpha-L-fucosidase activity"/>
    <property type="evidence" value="ECO:0007669"/>
    <property type="project" value="InterPro"/>
</dbReference>
<organism evidence="10 11">
    <name type="scientific">Novosphingobium flavum</name>
    <dbReference type="NCBI Taxonomy" id="1778672"/>
    <lineage>
        <taxon>Bacteria</taxon>
        <taxon>Pseudomonadati</taxon>
        <taxon>Pseudomonadota</taxon>
        <taxon>Alphaproteobacteria</taxon>
        <taxon>Sphingomonadales</taxon>
        <taxon>Sphingomonadaceae</taxon>
        <taxon>Novosphingobium</taxon>
    </lineage>
</organism>
<protein>
    <recommendedName>
        <fullName evidence="3">alpha-L-fucosidase</fullName>
        <ecNumber evidence="3">3.2.1.51</ecNumber>
    </recommendedName>
</protein>
<feature type="signal peptide" evidence="7">
    <location>
        <begin position="1"/>
        <end position="32"/>
    </location>
</feature>
<dbReference type="RefSeq" id="WP_185662457.1">
    <property type="nucleotide sequence ID" value="NZ_JACLAW010000001.1"/>
</dbReference>
<keyword evidence="5" id="KW-0378">Hydrolase</keyword>
<evidence type="ECO:0000256" key="6">
    <source>
        <dbReference type="ARBA" id="ARBA00023295"/>
    </source>
</evidence>
<dbReference type="EC" id="3.2.1.51" evidence="3"/>
<evidence type="ECO:0000256" key="2">
    <source>
        <dbReference type="ARBA" id="ARBA00007951"/>
    </source>
</evidence>
<dbReference type="InterPro" id="IPR000933">
    <property type="entry name" value="Glyco_hydro_29"/>
</dbReference>
<accession>A0A7X1FNV1</accession>
<evidence type="ECO:0000256" key="4">
    <source>
        <dbReference type="ARBA" id="ARBA00022729"/>
    </source>
</evidence>
<dbReference type="AlphaFoldDB" id="A0A7X1FNV1"/>
<comment type="similarity">
    <text evidence="2">Belongs to the glycosyl hydrolase 29 family.</text>
</comment>
<gene>
    <name evidence="10" type="ORF">H7F51_01660</name>
</gene>
<evidence type="ECO:0000259" key="9">
    <source>
        <dbReference type="Pfam" id="PF16757"/>
    </source>
</evidence>
<sequence length="539" mass="59796">MKRSARRHSRLLHACAALGAVLAAGNASHAIAAEPANYSAAVADRLQTVRKGIAHGPFRPDWDNLRRGYRTPDWFRDAKFGIFIHWGVYSVPAFANEWYSRNMYVPGNPAYQHHLAIYGPQAQFGYKDFIPRFTAAKFDPAAWIRLFQEAGARYVVPVAEHCDGFAMYSSDLTGWDAADMGPRRDTTGEIARAARAAGMHFGLSSHRAEHWWWYYMGRTFDSDVKDPRFAGIYGPAAPMGLPADRPESWPDGEQLQGWLPPDRAFLDDWMARTAELVDKYRPELIYFDWWTAAPSFEPLMRETAAFYYNRSAGWGRPGIIAYKGSQFAEGSALFDMERGKTDALKLTPWQSDTSISVKSWGYAANDSYRTPQSLVADLIDIVSKNGNLLLNVGPKADGTIPSEIEAVLHGMGGWLKVNGEAIYSTRPFHFFGEGPTRSGQVRVGGQVEESAVKGYTPADIRFTTKGDSLYALGLSRPRDGVVLIKTLYAGTPYLSAPIRQVDLLGGGQISWEQTATGLRVTLPPAGDGAYPYALKIRLR</sequence>
<dbReference type="PANTHER" id="PTHR10030:SF37">
    <property type="entry name" value="ALPHA-L-FUCOSIDASE-RELATED"/>
    <property type="match status" value="1"/>
</dbReference>
<feature type="domain" description="Alpha-L-fucosidase C-terminal" evidence="9">
    <location>
        <begin position="458"/>
        <end position="525"/>
    </location>
</feature>
<dbReference type="FunFam" id="3.20.20.80:FF:000158">
    <property type="entry name" value="Exported alpha-L-fucosidase"/>
    <property type="match status" value="1"/>
</dbReference>
<evidence type="ECO:0000256" key="7">
    <source>
        <dbReference type="SAM" id="SignalP"/>
    </source>
</evidence>
<evidence type="ECO:0000256" key="1">
    <source>
        <dbReference type="ARBA" id="ARBA00004071"/>
    </source>
</evidence>
<feature type="domain" description="Glycoside hydrolase family 29 N-terminal" evidence="8">
    <location>
        <begin position="50"/>
        <end position="420"/>
    </location>
</feature>
<dbReference type="GO" id="GO:0005764">
    <property type="term" value="C:lysosome"/>
    <property type="evidence" value="ECO:0007669"/>
    <property type="project" value="TreeGrafter"/>
</dbReference>
<evidence type="ECO:0000256" key="3">
    <source>
        <dbReference type="ARBA" id="ARBA00012662"/>
    </source>
</evidence>
<dbReference type="Gene3D" id="2.60.40.1180">
    <property type="entry name" value="Golgi alpha-mannosidase II"/>
    <property type="match status" value="1"/>
</dbReference>
<dbReference type="GO" id="GO:0016139">
    <property type="term" value="P:glycoside catabolic process"/>
    <property type="evidence" value="ECO:0007669"/>
    <property type="project" value="TreeGrafter"/>
</dbReference>
<dbReference type="SMART" id="SM00812">
    <property type="entry name" value="Alpha_L_fucos"/>
    <property type="match status" value="1"/>
</dbReference>
<dbReference type="InterPro" id="IPR057739">
    <property type="entry name" value="Glyco_hydro_29_N"/>
</dbReference>
<dbReference type="Proteomes" id="UP000566813">
    <property type="component" value="Unassembled WGS sequence"/>
</dbReference>
<dbReference type="PRINTS" id="PR00741">
    <property type="entry name" value="GLHYDRLASE29"/>
</dbReference>
<dbReference type="EMBL" id="JACLAW010000001">
    <property type="protein sequence ID" value="MBC2664218.1"/>
    <property type="molecule type" value="Genomic_DNA"/>
</dbReference>
<dbReference type="SUPFAM" id="SSF51445">
    <property type="entry name" value="(Trans)glycosidases"/>
    <property type="match status" value="1"/>
</dbReference>
<evidence type="ECO:0000259" key="8">
    <source>
        <dbReference type="Pfam" id="PF01120"/>
    </source>
</evidence>
<dbReference type="Pfam" id="PF01120">
    <property type="entry name" value="Alpha_L_fucos"/>
    <property type="match status" value="1"/>
</dbReference>